<dbReference type="PANTHER" id="PTHR43867">
    <property type="entry name" value="CELLULOSE SYNTHASE CATALYTIC SUBUNIT A [UDP-FORMING]"/>
    <property type="match status" value="1"/>
</dbReference>
<evidence type="ECO:0000259" key="9">
    <source>
        <dbReference type="Pfam" id="PF13632"/>
    </source>
</evidence>
<reference evidence="10 11" key="1">
    <citation type="journal article" date="2013" name="Genome Announc.">
        <title>Draft genome sequences for three mercury-methylating, sulfate-reducing bacteria.</title>
        <authorList>
            <person name="Brown S.D."/>
            <person name="Hurt R.A.Jr."/>
            <person name="Gilmour C.C."/>
            <person name="Elias D.A."/>
        </authorList>
    </citation>
    <scope>NUCLEOTIDE SEQUENCE [LARGE SCALE GENOMIC DNA]</scope>
    <source>
        <strain evidence="10 11">DSM 16529</strain>
    </source>
</reference>
<feature type="domain" description="Glycosyltransferase 2-like" evidence="9">
    <location>
        <begin position="167"/>
        <end position="381"/>
    </location>
</feature>
<dbReference type="InterPro" id="IPR050321">
    <property type="entry name" value="Glycosyltr_2/OpgH_subfam"/>
</dbReference>
<keyword evidence="2" id="KW-0328">Glycosyltransferase</keyword>
<organism evidence="10 11">
    <name type="scientific">Alkalidesulfovibrio alkalitolerans DSM 16529</name>
    <dbReference type="NCBI Taxonomy" id="1121439"/>
    <lineage>
        <taxon>Bacteria</taxon>
        <taxon>Pseudomonadati</taxon>
        <taxon>Thermodesulfobacteriota</taxon>
        <taxon>Desulfovibrionia</taxon>
        <taxon>Desulfovibrionales</taxon>
        <taxon>Desulfovibrionaceae</taxon>
        <taxon>Alkalidesulfovibrio</taxon>
    </lineage>
</organism>
<evidence type="ECO:0000256" key="6">
    <source>
        <dbReference type="ARBA" id="ARBA00023136"/>
    </source>
</evidence>
<dbReference type="eggNOG" id="COG1215">
    <property type="taxonomic scope" value="Bacteria"/>
</dbReference>
<dbReference type="PANTHER" id="PTHR43867:SF2">
    <property type="entry name" value="CELLULOSE SYNTHASE CATALYTIC SUBUNIT A [UDP-FORMING]"/>
    <property type="match status" value="1"/>
</dbReference>
<keyword evidence="3" id="KW-0808">Transferase</keyword>
<evidence type="ECO:0000256" key="5">
    <source>
        <dbReference type="ARBA" id="ARBA00022989"/>
    </source>
</evidence>
<evidence type="ECO:0000313" key="10">
    <source>
        <dbReference type="EMBL" id="EPR33036.1"/>
    </source>
</evidence>
<name>S7T8V8_9BACT</name>
<dbReference type="NCBIfam" id="NF011305">
    <property type="entry name" value="PRK14716.1-3"/>
    <property type="match status" value="1"/>
</dbReference>
<dbReference type="InterPro" id="IPR001173">
    <property type="entry name" value="Glyco_trans_2-like"/>
</dbReference>
<dbReference type="PATRIC" id="fig|1121439.3.peg.1831"/>
<evidence type="ECO:0000256" key="4">
    <source>
        <dbReference type="ARBA" id="ARBA00022692"/>
    </source>
</evidence>
<dbReference type="RefSeq" id="WP_020887171.1">
    <property type="nucleotide sequence ID" value="NZ_ATHI01000026.1"/>
</dbReference>
<dbReference type="Gene3D" id="3.30.300.160">
    <property type="entry name" value="Type II secretion system, protein E, N-terminal domain"/>
    <property type="match status" value="1"/>
</dbReference>
<dbReference type="Gene3D" id="3.90.550.10">
    <property type="entry name" value="Spore Coat Polysaccharide Biosynthesis Protein SpsA, Chain A"/>
    <property type="match status" value="1"/>
</dbReference>
<dbReference type="InterPro" id="IPR029044">
    <property type="entry name" value="Nucleotide-diphossugar_trans"/>
</dbReference>
<feature type="domain" description="Type II secretion system protein GspE N-terminal" evidence="8">
    <location>
        <begin position="546"/>
        <end position="625"/>
    </location>
</feature>
<proteinExistence type="predicted"/>
<dbReference type="InterPro" id="IPR007831">
    <property type="entry name" value="T2SS_GspE_N"/>
</dbReference>
<evidence type="ECO:0000256" key="7">
    <source>
        <dbReference type="SAM" id="Phobius"/>
    </source>
</evidence>
<feature type="transmembrane region" description="Helical" evidence="7">
    <location>
        <begin position="401"/>
        <end position="419"/>
    </location>
</feature>
<dbReference type="OrthoDB" id="5294733at2"/>
<dbReference type="STRING" id="1121439.dsat_0477"/>
<evidence type="ECO:0000313" key="11">
    <source>
        <dbReference type="Proteomes" id="UP000014975"/>
    </source>
</evidence>
<evidence type="ECO:0000259" key="8">
    <source>
        <dbReference type="Pfam" id="PF05157"/>
    </source>
</evidence>
<feature type="transmembrane region" description="Helical" evidence="7">
    <location>
        <begin position="431"/>
        <end position="450"/>
    </location>
</feature>
<dbReference type="AlphaFoldDB" id="S7T8V8"/>
<keyword evidence="4 7" id="KW-0812">Transmembrane</keyword>
<dbReference type="Pfam" id="PF13632">
    <property type="entry name" value="Glyco_trans_2_3"/>
    <property type="match status" value="1"/>
</dbReference>
<dbReference type="Pfam" id="PF05157">
    <property type="entry name" value="MshEN"/>
    <property type="match status" value="1"/>
</dbReference>
<keyword evidence="11" id="KW-1185">Reference proteome</keyword>
<dbReference type="GO" id="GO:0016757">
    <property type="term" value="F:glycosyltransferase activity"/>
    <property type="evidence" value="ECO:0007669"/>
    <property type="project" value="UniProtKB-KW"/>
</dbReference>
<sequence>MFEDILIYFLIFAKYALVALSIIFIISGFDELFIDFVYAARLVYRRAFVYSKHKRLTEEQLLAKPEQPIAIMIPCWDESAVIRRMLSNTIRTLNYSNYHIFVGTYPNDQATQREVELAREEFGKVSRIVCPKDGPTNKADCLNWVYEGIKLYEKEHDIRFEVFVMEDSEDIIHPLTLRLFNYLIPRMDMVQLPVFPMPTPWYKFTAGHYLDEFAENHARDMTVREILSGAIPSAGVGTGYSRLALDSLATDNQHQLFNVDSLTEDYDIGMRLQKYDLKQVFVRHAIERKSSTKSWLTGKTRTRTVREYIVIREFFPQTFSTAVRQKSRWVLGIALQGWARLGWKGSIWTRYMLFRDRKALLTNLISMSANVLAVPLILMWAYQEMNPDAYRYPPLVQKDSWVWYMILMNMGFLLWRVLMRMSFVNRAYGPFNALFALPHLVWGNVINFFATVRAIRLYVRYLITGKIVAWDKTAHVFPSEEELTAYRRKLGDLLLDKRFVSVGQLDKALEEQRRTGKPLGRALLDLGFVSEDELLQVLGQQLRIDTREIDPYAVPLDVVALLPRDLAEMHHVFPVAVREDGALELAVERPLPMEVVQGIEETISRPLAQCLAAKSDLSFAISRGYERLNAKVPPQCPWTGREALKRNLCTENQLAEALRLQRRAYARLGDVLVSRGALGYQDLLAAEDEYFAKSNGHRFGEFLVHTGRIGQEQLDEALKAQRESQLKLGQALVTACELTPEEVRELLAFRKDQPCEIA</sequence>
<gene>
    <name evidence="10" type="ORF">dsat_0477</name>
</gene>
<dbReference type="InterPro" id="IPR037257">
    <property type="entry name" value="T2SS_E_N_sf"/>
</dbReference>
<keyword evidence="5 7" id="KW-1133">Transmembrane helix</keyword>
<evidence type="ECO:0000256" key="3">
    <source>
        <dbReference type="ARBA" id="ARBA00022679"/>
    </source>
</evidence>
<protein>
    <submittedName>
        <fullName evidence="10">General secretory system II protein E domain protein</fullName>
    </submittedName>
</protein>
<dbReference type="GO" id="GO:0016020">
    <property type="term" value="C:membrane"/>
    <property type="evidence" value="ECO:0007669"/>
    <property type="project" value="UniProtKB-SubCell"/>
</dbReference>
<accession>S7T8V8</accession>
<dbReference type="EMBL" id="ATHI01000026">
    <property type="protein sequence ID" value="EPR33036.1"/>
    <property type="molecule type" value="Genomic_DNA"/>
</dbReference>
<keyword evidence="6 7" id="KW-0472">Membrane</keyword>
<evidence type="ECO:0000256" key="2">
    <source>
        <dbReference type="ARBA" id="ARBA00022676"/>
    </source>
</evidence>
<comment type="subcellular location">
    <subcellularLocation>
        <location evidence="1">Membrane</location>
        <topology evidence="1">Multi-pass membrane protein</topology>
    </subcellularLocation>
</comment>
<evidence type="ECO:0000256" key="1">
    <source>
        <dbReference type="ARBA" id="ARBA00004141"/>
    </source>
</evidence>
<comment type="caution">
    <text evidence="10">The sequence shown here is derived from an EMBL/GenBank/DDBJ whole genome shotgun (WGS) entry which is preliminary data.</text>
</comment>
<dbReference type="Proteomes" id="UP000014975">
    <property type="component" value="Unassembled WGS sequence"/>
</dbReference>
<dbReference type="NCBIfam" id="NF012033">
    <property type="entry name" value="PRK15489.1"/>
    <property type="match status" value="1"/>
</dbReference>
<feature type="transmembrane region" description="Helical" evidence="7">
    <location>
        <begin position="6"/>
        <end position="26"/>
    </location>
</feature>
<dbReference type="SUPFAM" id="SSF53448">
    <property type="entry name" value="Nucleotide-diphospho-sugar transferases"/>
    <property type="match status" value="1"/>
</dbReference>
<dbReference type="SUPFAM" id="SSF160246">
    <property type="entry name" value="EspE N-terminal domain-like"/>
    <property type="match status" value="2"/>
</dbReference>
<feature type="transmembrane region" description="Helical" evidence="7">
    <location>
        <begin position="360"/>
        <end position="381"/>
    </location>
</feature>